<protein>
    <submittedName>
        <fullName evidence="2">Uncharacterized protein</fullName>
    </submittedName>
</protein>
<organism evidence="2 3">
    <name type="scientific">Dreissena polymorpha</name>
    <name type="common">Zebra mussel</name>
    <name type="synonym">Mytilus polymorpha</name>
    <dbReference type="NCBI Taxonomy" id="45954"/>
    <lineage>
        <taxon>Eukaryota</taxon>
        <taxon>Metazoa</taxon>
        <taxon>Spiralia</taxon>
        <taxon>Lophotrochozoa</taxon>
        <taxon>Mollusca</taxon>
        <taxon>Bivalvia</taxon>
        <taxon>Autobranchia</taxon>
        <taxon>Heteroconchia</taxon>
        <taxon>Euheterodonta</taxon>
        <taxon>Imparidentia</taxon>
        <taxon>Neoheterodontei</taxon>
        <taxon>Myida</taxon>
        <taxon>Dreissenoidea</taxon>
        <taxon>Dreissenidae</taxon>
        <taxon>Dreissena</taxon>
    </lineage>
</organism>
<name>A0A9D4L4D5_DREPO</name>
<gene>
    <name evidence="2" type="ORF">DPMN_093551</name>
</gene>
<dbReference type="EMBL" id="JAIWYP010000003">
    <property type="protein sequence ID" value="KAH3851073.1"/>
    <property type="molecule type" value="Genomic_DNA"/>
</dbReference>
<proteinExistence type="predicted"/>
<sequence length="445" mass="50821">MTKKDKLVYDECAEECARKMKATFKLYSGCDVSVIPLATWSREQSQLSLPENCKTVFIVHGETDEFLSTILCRFKEFYETTFIVVIDSKLQAGRVACAEIKSAFKHLNVDNTEEKKRALDRTIERAKERIITIKNVWDDADCWVPKVIMFMFPSPEKHGNSRHSPVKNGKSRRNVSVFFEIDPNNDAQIRWMDKQRKVLEADMKLTCRYNDGDHSATEPSKGAGDRSETILDTYRKNSECVVMYVGAIEDLLGISSFRETYNKKISAVNDRVKVLCEQCIDVETKLIVFVENESNEMIKKFDDNQNLYMVGTNGAFTYWVGLLSALGKVNIPRKPDDLFHSDVTHEEVKKPRFNPATLSDMTTQTPIPNTRSTTSVSDDITARNVEFTAVRHPSQLPEIGPEKYVIGVTYQMKLEVTQSWLGQREIADIPSSCFPYFACLRPSFK</sequence>
<dbReference type="Proteomes" id="UP000828390">
    <property type="component" value="Unassembled WGS sequence"/>
</dbReference>
<comment type="caution">
    <text evidence="2">The sequence shown here is derived from an EMBL/GenBank/DDBJ whole genome shotgun (WGS) entry which is preliminary data.</text>
</comment>
<keyword evidence="3" id="KW-1185">Reference proteome</keyword>
<evidence type="ECO:0000313" key="2">
    <source>
        <dbReference type="EMBL" id="KAH3851073.1"/>
    </source>
</evidence>
<reference evidence="2" key="1">
    <citation type="journal article" date="2019" name="bioRxiv">
        <title>The Genome of the Zebra Mussel, Dreissena polymorpha: A Resource for Invasive Species Research.</title>
        <authorList>
            <person name="McCartney M.A."/>
            <person name="Auch B."/>
            <person name="Kono T."/>
            <person name="Mallez S."/>
            <person name="Zhang Y."/>
            <person name="Obille A."/>
            <person name="Becker A."/>
            <person name="Abrahante J.E."/>
            <person name="Garbe J."/>
            <person name="Badalamenti J.P."/>
            <person name="Herman A."/>
            <person name="Mangelson H."/>
            <person name="Liachko I."/>
            <person name="Sullivan S."/>
            <person name="Sone E.D."/>
            <person name="Koren S."/>
            <person name="Silverstein K.A.T."/>
            <person name="Beckman K.B."/>
            <person name="Gohl D.M."/>
        </authorList>
    </citation>
    <scope>NUCLEOTIDE SEQUENCE</scope>
    <source>
        <strain evidence="2">Duluth1</strain>
        <tissue evidence="2">Whole animal</tissue>
    </source>
</reference>
<evidence type="ECO:0000313" key="3">
    <source>
        <dbReference type="Proteomes" id="UP000828390"/>
    </source>
</evidence>
<evidence type="ECO:0000256" key="1">
    <source>
        <dbReference type="SAM" id="MobiDB-lite"/>
    </source>
</evidence>
<accession>A0A9D4L4D5</accession>
<reference evidence="2" key="2">
    <citation type="submission" date="2020-11" db="EMBL/GenBank/DDBJ databases">
        <authorList>
            <person name="McCartney M.A."/>
            <person name="Auch B."/>
            <person name="Kono T."/>
            <person name="Mallez S."/>
            <person name="Becker A."/>
            <person name="Gohl D.M."/>
            <person name="Silverstein K.A.T."/>
            <person name="Koren S."/>
            <person name="Bechman K.B."/>
            <person name="Herman A."/>
            <person name="Abrahante J.E."/>
            <person name="Garbe J."/>
        </authorList>
    </citation>
    <scope>NUCLEOTIDE SEQUENCE</scope>
    <source>
        <strain evidence="2">Duluth1</strain>
        <tissue evidence="2">Whole animal</tissue>
    </source>
</reference>
<dbReference type="AlphaFoldDB" id="A0A9D4L4D5"/>
<feature type="region of interest" description="Disordered" evidence="1">
    <location>
        <begin position="356"/>
        <end position="375"/>
    </location>
</feature>